<gene>
    <name evidence="3" type="ORF">HPT30_20975</name>
</gene>
<accession>A0A850EU00</accession>
<dbReference type="Pfam" id="PF01476">
    <property type="entry name" value="LysM"/>
    <property type="match status" value="1"/>
</dbReference>
<dbReference type="EMBL" id="JABWCS010000216">
    <property type="protein sequence ID" value="NUU62824.1"/>
    <property type="molecule type" value="Genomic_DNA"/>
</dbReference>
<evidence type="ECO:0000313" key="3">
    <source>
        <dbReference type="EMBL" id="NUU62824.1"/>
    </source>
</evidence>
<dbReference type="PROSITE" id="PS51782">
    <property type="entry name" value="LYSM"/>
    <property type="match status" value="1"/>
</dbReference>
<feature type="domain" description="LysM" evidence="2">
    <location>
        <begin position="84"/>
        <end position="134"/>
    </location>
</feature>
<keyword evidence="4" id="KW-1185">Reference proteome</keyword>
<proteinExistence type="predicted"/>
<dbReference type="InterPro" id="IPR018392">
    <property type="entry name" value="LysM"/>
</dbReference>
<dbReference type="Proteomes" id="UP000564806">
    <property type="component" value="Unassembled WGS sequence"/>
</dbReference>
<dbReference type="InterPro" id="IPR036779">
    <property type="entry name" value="LysM_dom_sf"/>
</dbReference>
<sequence length="137" mass="14959">MLKYSTYHSIYDEGTGVNSAGQTLGSGIINRIQEITKVLLEGLSPLFRTFNFYKIALFLLLIVAGFTVVGNVFAGPVNLAKQEKKIVVAPGDTLWSIALKNKPANMKTAVYIEGIKRSSQLTDSHIRAGDIITVPLF</sequence>
<evidence type="ECO:0000313" key="4">
    <source>
        <dbReference type="Proteomes" id="UP000564806"/>
    </source>
</evidence>
<dbReference type="Gene3D" id="3.10.350.10">
    <property type="entry name" value="LysM domain"/>
    <property type="match status" value="1"/>
</dbReference>
<organism evidence="3 4">
    <name type="scientific">Paenibacillus agri</name>
    <dbReference type="NCBI Taxonomy" id="2744309"/>
    <lineage>
        <taxon>Bacteria</taxon>
        <taxon>Bacillati</taxon>
        <taxon>Bacillota</taxon>
        <taxon>Bacilli</taxon>
        <taxon>Bacillales</taxon>
        <taxon>Paenibacillaceae</taxon>
        <taxon>Paenibacillus</taxon>
    </lineage>
</organism>
<feature type="transmembrane region" description="Helical" evidence="1">
    <location>
        <begin position="52"/>
        <end position="74"/>
    </location>
</feature>
<protein>
    <submittedName>
        <fullName evidence="3">LysM peptidoglycan-binding domain-containing protein</fullName>
    </submittedName>
</protein>
<reference evidence="3" key="1">
    <citation type="submission" date="2020-06" db="EMBL/GenBank/DDBJ databases">
        <title>Paenibacillus sp. nov., isolated from soil.</title>
        <authorList>
            <person name="Seo Y.L."/>
        </authorList>
    </citation>
    <scope>NUCLEOTIDE SEQUENCE [LARGE SCALE GENOMIC DNA]</scope>
    <source>
        <strain evidence="3">JW14</strain>
    </source>
</reference>
<keyword evidence="1" id="KW-0812">Transmembrane</keyword>
<dbReference type="RefSeq" id="WP_175373269.1">
    <property type="nucleotide sequence ID" value="NZ_JABWCS010000216.1"/>
</dbReference>
<comment type="caution">
    <text evidence="3">The sequence shown here is derived from an EMBL/GenBank/DDBJ whole genome shotgun (WGS) entry which is preliminary data.</text>
</comment>
<evidence type="ECO:0000259" key="2">
    <source>
        <dbReference type="PROSITE" id="PS51782"/>
    </source>
</evidence>
<dbReference type="AlphaFoldDB" id="A0A850EU00"/>
<name>A0A850EU00_9BACL</name>
<keyword evidence="1" id="KW-0472">Membrane</keyword>
<dbReference type="SMART" id="SM00257">
    <property type="entry name" value="LysM"/>
    <property type="match status" value="1"/>
</dbReference>
<keyword evidence="1" id="KW-1133">Transmembrane helix</keyword>
<dbReference type="CDD" id="cd00118">
    <property type="entry name" value="LysM"/>
    <property type="match status" value="1"/>
</dbReference>
<evidence type="ECO:0000256" key="1">
    <source>
        <dbReference type="SAM" id="Phobius"/>
    </source>
</evidence>